<dbReference type="KEGG" id="mkn:MKAN_07595"/>
<feature type="region of interest" description="Disordered" evidence="2">
    <location>
        <begin position="278"/>
        <end position="311"/>
    </location>
</feature>
<feature type="domain" description="PPE" evidence="3">
    <location>
        <begin position="19"/>
        <end position="175"/>
    </location>
</feature>
<evidence type="ECO:0000259" key="3">
    <source>
        <dbReference type="Pfam" id="PF00823"/>
    </source>
</evidence>
<dbReference type="PANTHER" id="PTHR46766">
    <property type="entry name" value="GLUTAMINE-RICH PROTEIN 2"/>
    <property type="match status" value="1"/>
</dbReference>
<feature type="compositionally biased region" description="Acidic residues" evidence="2">
    <location>
        <begin position="369"/>
        <end position="382"/>
    </location>
</feature>
<dbReference type="InterPro" id="IPR000030">
    <property type="entry name" value="PPE_dom"/>
</dbReference>
<organism evidence="4 5">
    <name type="scientific">Mycobacterium kansasii ATCC 12478</name>
    <dbReference type="NCBI Taxonomy" id="557599"/>
    <lineage>
        <taxon>Bacteria</taxon>
        <taxon>Bacillati</taxon>
        <taxon>Actinomycetota</taxon>
        <taxon>Actinomycetes</taxon>
        <taxon>Mycobacteriales</taxon>
        <taxon>Mycobacteriaceae</taxon>
        <taxon>Mycobacterium</taxon>
    </lineage>
</organism>
<evidence type="ECO:0000313" key="4">
    <source>
        <dbReference type="EMBL" id="AGZ50155.1"/>
    </source>
</evidence>
<dbReference type="AlphaFoldDB" id="U5WQ45"/>
<proteinExistence type="inferred from homology"/>
<dbReference type="Gene3D" id="1.20.1260.20">
    <property type="entry name" value="PPE superfamily"/>
    <property type="match status" value="1"/>
</dbReference>
<feature type="region of interest" description="Disordered" evidence="2">
    <location>
        <begin position="337"/>
        <end position="382"/>
    </location>
</feature>
<dbReference type="Proteomes" id="UP000017786">
    <property type="component" value="Chromosome"/>
</dbReference>
<reference evidence="4 5" key="1">
    <citation type="submission" date="2013-10" db="EMBL/GenBank/DDBJ databases">
        <title>Genome sequence of Mycobacterium kansasii.</title>
        <authorList>
            <consortium name="McGill University Mycobacterium genome consortium"/>
            <person name="Veyrier F.J."/>
            <person name="Behr M.A."/>
        </authorList>
    </citation>
    <scope>NUCLEOTIDE SEQUENCE [LARGE SCALE GENOMIC DNA]</scope>
    <source>
        <strain evidence="4 5">ATCC 12478</strain>
    </source>
</reference>
<sequence length="382" mass="38997">MPSPIKTTSEQEVGEIMLWHSMPPELNTARLMAGAGSAPMLAAAIGWEAWAIALDAQAAEVSARLNSLREAWTGAGSDKAIAAATPMVGWLAAASAQAKMRATQATAQAAAYTQAMANTPSLPEIAMNHITTAVLTATNFLGINTVPIAVKETDYFVRMWNQAAAAMDVYQAETTVNTRFEKLEPAKAILAPSTTRFLVNGLNKAVTISRKGALPSKEAIQQTLTQVSGMSGSMQQLAQLPAQMTSLFSHIGGSMGAGLGQDEGAQIGLLGASPLSNHPLAGGSGPSVGSGLLRADSLPGAGGSPPRTPLMAGLLDKPTVPMAPAAVSAGSPAVAGTAPLGSTGHGLRAGGGSSRPGLGVRASLVKELEENDQNGWDDGEDW</sequence>
<gene>
    <name evidence="4" type="ORF">MKAN_07595</name>
</gene>
<comment type="similarity">
    <text evidence="1">Belongs to the mycobacterial PPE family.</text>
</comment>
<dbReference type="EMBL" id="CP006835">
    <property type="protein sequence ID" value="AGZ50155.1"/>
    <property type="molecule type" value="Genomic_DNA"/>
</dbReference>
<dbReference type="SUPFAM" id="SSF140459">
    <property type="entry name" value="PE/PPE dimer-like"/>
    <property type="match status" value="1"/>
</dbReference>
<evidence type="ECO:0000256" key="1">
    <source>
        <dbReference type="ARBA" id="ARBA00010652"/>
    </source>
</evidence>
<dbReference type="Pfam" id="PF00823">
    <property type="entry name" value="PPE"/>
    <property type="match status" value="1"/>
</dbReference>
<feature type="compositionally biased region" description="Gly residues" evidence="2">
    <location>
        <begin position="343"/>
        <end position="354"/>
    </location>
</feature>
<evidence type="ECO:0000313" key="5">
    <source>
        <dbReference type="Proteomes" id="UP000017786"/>
    </source>
</evidence>
<dbReference type="InterPro" id="IPR038332">
    <property type="entry name" value="PPE_sf"/>
</dbReference>
<protein>
    <recommendedName>
        <fullName evidence="3">PPE domain-containing protein</fullName>
    </recommendedName>
</protein>
<dbReference type="GO" id="GO:0052572">
    <property type="term" value="P:response to host immune response"/>
    <property type="evidence" value="ECO:0007669"/>
    <property type="project" value="TreeGrafter"/>
</dbReference>
<dbReference type="PANTHER" id="PTHR46766:SF1">
    <property type="entry name" value="GLUTAMINE-RICH PROTEIN 2"/>
    <property type="match status" value="1"/>
</dbReference>
<accession>U5WQ45</accession>
<evidence type="ECO:0000256" key="2">
    <source>
        <dbReference type="SAM" id="MobiDB-lite"/>
    </source>
</evidence>
<dbReference type="HOGENOM" id="CLU_745612_0_0_11"/>
<dbReference type="eggNOG" id="COG5651">
    <property type="taxonomic scope" value="Bacteria"/>
</dbReference>
<name>U5WQ45_MYCKA</name>